<evidence type="ECO:0000313" key="4">
    <source>
        <dbReference type="Proteomes" id="UP001152797"/>
    </source>
</evidence>
<dbReference type="EMBL" id="CAMXCT020002391">
    <property type="protein sequence ID" value="CAL1151282.1"/>
    <property type="molecule type" value="Genomic_DNA"/>
</dbReference>
<name>A0A9P1CST0_9DINO</name>
<sequence length="66" mass="7649">MAKESIVASASAENRALKRRVRQRLHKRLGAMLPPEEFEQATQRFRDMEMATKGGPWQREVHGESR</sequence>
<keyword evidence="4" id="KW-1185">Reference proteome</keyword>
<dbReference type="Proteomes" id="UP001152797">
    <property type="component" value="Unassembled WGS sequence"/>
</dbReference>
<gene>
    <name evidence="1" type="ORF">C1SCF055_LOCUS24245</name>
</gene>
<comment type="caution">
    <text evidence="1">The sequence shown here is derived from an EMBL/GenBank/DDBJ whole genome shotgun (WGS) entry which is preliminary data.</text>
</comment>
<protein>
    <submittedName>
        <fullName evidence="3">Auto-transporter adhesin head GIN domain-containing protein</fullName>
    </submittedName>
</protein>
<accession>A0A9P1CST0</accession>
<evidence type="ECO:0000313" key="3">
    <source>
        <dbReference type="EMBL" id="CAL4785219.1"/>
    </source>
</evidence>
<reference evidence="1" key="1">
    <citation type="submission" date="2022-10" db="EMBL/GenBank/DDBJ databases">
        <authorList>
            <person name="Chen Y."/>
            <person name="Dougan E. K."/>
            <person name="Chan C."/>
            <person name="Rhodes N."/>
            <person name="Thang M."/>
        </authorList>
    </citation>
    <scope>NUCLEOTIDE SEQUENCE</scope>
</reference>
<dbReference type="EMBL" id="CAMXCT030002391">
    <property type="protein sequence ID" value="CAL4785219.1"/>
    <property type="molecule type" value="Genomic_DNA"/>
</dbReference>
<proteinExistence type="predicted"/>
<reference evidence="2" key="2">
    <citation type="submission" date="2024-04" db="EMBL/GenBank/DDBJ databases">
        <authorList>
            <person name="Chen Y."/>
            <person name="Shah S."/>
            <person name="Dougan E. K."/>
            <person name="Thang M."/>
            <person name="Chan C."/>
        </authorList>
    </citation>
    <scope>NUCLEOTIDE SEQUENCE [LARGE SCALE GENOMIC DNA]</scope>
</reference>
<dbReference type="EMBL" id="CAMXCT010002391">
    <property type="protein sequence ID" value="CAI3997907.1"/>
    <property type="molecule type" value="Genomic_DNA"/>
</dbReference>
<dbReference type="AlphaFoldDB" id="A0A9P1CST0"/>
<evidence type="ECO:0000313" key="1">
    <source>
        <dbReference type="EMBL" id="CAI3997907.1"/>
    </source>
</evidence>
<organism evidence="1">
    <name type="scientific">Cladocopium goreaui</name>
    <dbReference type="NCBI Taxonomy" id="2562237"/>
    <lineage>
        <taxon>Eukaryota</taxon>
        <taxon>Sar</taxon>
        <taxon>Alveolata</taxon>
        <taxon>Dinophyceae</taxon>
        <taxon>Suessiales</taxon>
        <taxon>Symbiodiniaceae</taxon>
        <taxon>Cladocopium</taxon>
    </lineage>
</organism>
<dbReference type="OrthoDB" id="447674at2759"/>
<evidence type="ECO:0000313" key="2">
    <source>
        <dbReference type="EMBL" id="CAL1151282.1"/>
    </source>
</evidence>